<accession>S7RN40</accession>
<reference evidence="2 3" key="1">
    <citation type="journal article" date="2012" name="Science">
        <title>The Paleozoic origin of enzymatic lignin decomposition reconstructed from 31 fungal genomes.</title>
        <authorList>
            <person name="Floudas D."/>
            <person name="Binder M."/>
            <person name="Riley R."/>
            <person name="Barry K."/>
            <person name="Blanchette R.A."/>
            <person name="Henrissat B."/>
            <person name="Martinez A.T."/>
            <person name="Otillar R."/>
            <person name="Spatafora J.W."/>
            <person name="Yadav J.S."/>
            <person name="Aerts A."/>
            <person name="Benoit I."/>
            <person name="Boyd A."/>
            <person name="Carlson A."/>
            <person name="Copeland A."/>
            <person name="Coutinho P.M."/>
            <person name="de Vries R.P."/>
            <person name="Ferreira P."/>
            <person name="Findley K."/>
            <person name="Foster B."/>
            <person name="Gaskell J."/>
            <person name="Glotzer D."/>
            <person name="Gorecki P."/>
            <person name="Heitman J."/>
            <person name="Hesse C."/>
            <person name="Hori C."/>
            <person name="Igarashi K."/>
            <person name="Jurgens J.A."/>
            <person name="Kallen N."/>
            <person name="Kersten P."/>
            <person name="Kohler A."/>
            <person name="Kuees U."/>
            <person name="Kumar T.K.A."/>
            <person name="Kuo A."/>
            <person name="LaButti K."/>
            <person name="Larrondo L.F."/>
            <person name="Lindquist E."/>
            <person name="Ling A."/>
            <person name="Lombard V."/>
            <person name="Lucas S."/>
            <person name="Lundell T."/>
            <person name="Martin R."/>
            <person name="McLaughlin D.J."/>
            <person name="Morgenstern I."/>
            <person name="Morin E."/>
            <person name="Murat C."/>
            <person name="Nagy L.G."/>
            <person name="Nolan M."/>
            <person name="Ohm R.A."/>
            <person name="Patyshakuliyeva A."/>
            <person name="Rokas A."/>
            <person name="Ruiz-Duenas F.J."/>
            <person name="Sabat G."/>
            <person name="Salamov A."/>
            <person name="Samejima M."/>
            <person name="Schmutz J."/>
            <person name="Slot J.C."/>
            <person name="St John F."/>
            <person name="Stenlid J."/>
            <person name="Sun H."/>
            <person name="Sun S."/>
            <person name="Syed K."/>
            <person name="Tsang A."/>
            <person name="Wiebenga A."/>
            <person name="Young D."/>
            <person name="Pisabarro A."/>
            <person name="Eastwood D.C."/>
            <person name="Martin F."/>
            <person name="Cullen D."/>
            <person name="Grigoriev I.V."/>
            <person name="Hibbett D.S."/>
        </authorList>
    </citation>
    <scope>NUCLEOTIDE SEQUENCE [LARGE SCALE GENOMIC DNA]</scope>
    <source>
        <strain evidence="2 3">ATCC 11539</strain>
    </source>
</reference>
<protein>
    <submittedName>
        <fullName evidence="2">Uncharacterized protein</fullName>
    </submittedName>
</protein>
<evidence type="ECO:0000256" key="1">
    <source>
        <dbReference type="SAM" id="MobiDB-lite"/>
    </source>
</evidence>
<dbReference type="EMBL" id="KB469304">
    <property type="protein sequence ID" value="EPQ54159.1"/>
    <property type="molecule type" value="Genomic_DNA"/>
</dbReference>
<dbReference type="KEGG" id="gtr:GLOTRDRAFT_139536"/>
<dbReference type="RefSeq" id="XP_007867485.1">
    <property type="nucleotide sequence ID" value="XM_007869294.1"/>
</dbReference>
<feature type="region of interest" description="Disordered" evidence="1">
    <location>
        <begin position="30"/>
        <end position="73"/>
    </location>
</feature>
<feature type="region of interest" description="Disordered" evidence="1">
    <location>
        <begin position="264"/>
        <end position="310"/>
    </location>
</feature>
<dbReference type="AlphaFoldDB" id="S7RN40"/>
<evidence type="ECO:0000313" key="2">
    <source>
        <dbReference type="EMBL" id="EPQ54159.1"/>
    </source>
</evidence>
<feature type="region of interest" description="Disordered" evidence="1">
    <location>
        <begin position="85"/>
        <end position="105"/>
    </location>
</feature>
<dbReference type="HOGENOM" id="CLU_778564_0_0_1"/>
<dbReference type="GeneID" id="19304281"/>
<name>S7RN40_GLOTA</name>
<gene>
    <name evidence="2" type="ORF">GLOTRDRAFT_139536</name>
</gene>
<proteinExistence type="predicted"/>
<sequence length="356" mass="39114">MSDEDWATSSGSSDPFFAIMERGMEVLEDQHMSSCAVGDFDTASDGEQERPEDTYRSPSPSLEDIPTLGVSGPSRKLSLAEILRDRPQGRCDREEQQKTSSTGPFAVMSSGHRFLAYGADTSRASGFRLLPGLSGTSIAGDVGFSTFMLNGLERPRTSTPAGVPDPAAIKRYLAGVRATRRSSKLGRHFPAAARKEEINEPRDILWQTWLKAIEKREAVRRGQEMYEPSREAAGKSAGLRRNRAKVDEPQMLLRAKTLRKRAEAYSPGKPVVRTEQPGLALAGPIGHTGTKRKSRLPSDGEGRAHKKRKTVSFVDPEECADGPVVESILPSGYREVFTDDTMFRGHFNRNGTCAQQ</sequence>
<keyword evidence="3" id="KW-1185">Reference proteome</keyword>
<evidence type="ECO:0000313" key="3">
    <source>
        <dbReference type="Proteomes" id="UP000030669"/>
    </source>
</evidence>
<feature type="compositionally biased region" description="Basic and acidic residues" evidence="1">
    <location>
        <begin position="85"/>
        <end position="97"/>
    </location>
</feature>
<dbReference type="Proteomes" id="UP000030669">
    <property type="component" value="Unassembled WGS sequence"/>
</dbReference>
<organism evidence="2 3">
    <name type="scientific">Gloeophyllum trabeum (strain ATCC 11539 / FP-39264 / Madison 617)</name>
    <name type="common">Brown rot fungus</name>
    <dbReference type="NCBI Taxonomy" id="670483"/>
    <lineage>
        <taxon>Eukaryota</taxon>
        <taxon>Fungi</taxon>
        <taxon>Dikarya</taxon>
        <taxon>Basidiomycota</taxon>
        <taxon>Agaricomycotina</taxon>
        <taxon>Agaricomycetes</taxon>
        <taxon>Gloeophyllales</taxon>
        <taxon>Gloeophyllaceae</taxon>
        <taxon>Gloeophyllum</taxon>
    </lineage>
</organism>